<dbReference type="SUPFAM" id="SSF49303">
    <property type="entry name" value="beta-Galactosidase/glucuronidase domain"/>
    <property type="match status" value="1"/>
</dbReference>
<dbReference type="InterPro" id="IPR006104">
    <property type="entry name" value="Glyco_hydro_2_N"/>
</dbReference>
<evidence type="ECO:0000259" key="8">
    <source>
        <dbReference type="Pfam" id="PF02837"/>
    </source>
</evidence>
<dbReference type="PANTHER" id="PTHR46323:SF2">
    <property type="entry name" value="BETA-GALACTOSIDASE"/>
    <property type="match status" value="1"/>
</dbReference>
<evidence type="ECO:0000259" key="7">
    <source>
        <dbReference type="Pfam" id="PF02836"/>
    </source>
</evidence>
<comment type="caution">
    <text evidence="9">The sequence shown here is derived from an EMBL/GenBank/DDBJ whole genome shotgun (WGS) entry which is preliminary data.</text>
</comment>
<dbReference type="InterPro" id="IPR013783">
    <property type="entry name" value="Ig-like_fold"/>
</dbReference>
<feature type="domain" description="Glycosyl hydrolases family 2 sugar binding" evidence="8">
    <location>
        <begin position="53"/>
        <end position="183"/>
    </location>
</feature>
<keyword evidence="5" id="KW-0326">Glycosidase</keyword>
<dbReference type="GO" id="GO:0005990">
    <property type="term" value="P:lactose catabolic process"/>
    <property type="evidence" value="ECO:0007669"/>
    <property type="project" value="TreeGrafter"/>
</dbReference>
<evidence type="ECO:0000256" key="4">
    <source>
        <dbReference type="ARBA" id="ARBA00022801"/>
    </source>
</evidence>
<dbReference type="InterPro" id="IPR006102">
    <property type="entry name" value="Ig-like_GH2"/>
</dbReference>
<name>A0A6I2MTS1_9FLAO</name>
<accession>A0A6I2MTS1</accession>
<dbReference type="GO" id="GO:0004565">
    <property type="term" value="F:beta-galactosidase activity"/>
    <property type="evidence" value="ECO:0007669"/>
    <property type="project" value="UniProtKB-EC"/>
</dbReference>
<dbReference type="InterPro" id="IPR008979">
    <property type="entry name" value="Galactose-bd-like_sf"/>
</dbReference>
<reference evidence="9 10" key="1">
    <citation type="submission" date="2019-11" db="EMBL/GenBank/DDBJ databases">
        <title>Maribacter lutea sp. nov., a marine bacterium isolated from intertidal sand.</title>
        <authorList>
            <person name="Liu A."/>
        </authorList>
    </citation>
    <scope>NUCLEOTIDE SEQUENCE [LARGE SCALE GENOMIC DNA]</scope>
    <source>
        <strain evidence="9 10">RZ05</strain>
    </source>
</reference>
<dbReference type="InterPro" id="IPR017853">
    <property type="entry name" value="GH"/>
</dbReference>
<evidence type="ECO:0000259" key="6">
    <source>
        <dbReference type="Pfam" id="PF00703"/>
    </source>
</evidence>
<dbReference type="SUPFAM" id="SSF49785">
    <property type="entry name" value="Galactose-binding domain-like"/>
    <property type="match status" value="1"/>
</dbReference>
<dbReference type="GO" id="GO:0009341">
    <property type="term" value="C:beta-galactosidase complex"/>
    <property type="evidence" value="ECO:0007669"/>
    <property type="project" value="TreeGrafter"/>
</dbReference>
<dbReference type="Gene3D" id="2.60.120.260">
    <property type="entry name" value="Galactose-binding domain-like"/>
    <property type="match status" value="1"/>
</dbReference>
<comment type="catalytic activity">
    <reaction evidence="1">
        <text>Hydrolysis of terminal non-reducing beta-D-galactose residues in beta-D-galactosides.</text>
        <dbReference type="EC" id="3.2.1.23"/>
    </reaction>
</comment>
<keyword evidence="4" id="KW-0378">Hydrolase</keyword>
<comment type="similarity">
    <text evidence="2">Belongs to the glycosyl hydrolase 2 family.</text>
</comment>
<dbReference type="Proteomes" id="UP000443153">
    <property type="component" value="Unassembled WGS sequence"/>
</dbReference>
<evidence type="ECO:0000256" key="2">
    <source>
        <dbReference type="ARBA" id="ARBA00007401"/>
    </source>
</evidence>
<dbReference type="PANTHER" id="PTHR46323">
    <property type="entry name" value="BETA-GALACTOSIDASE"/>
    <property type="match status" value="1"/>
</dbReference>
<dbReference type="InterPro" id="IPR006103">
    <property type="entry name" value="Glyco_hydro_2_cat"/>
</dbReference>
<gene>
    <name evidence="9" type="ORF">GJ691_11525</name>
</gene>
<dbReference type="InterPro" id="IPR036156">
    <property type="entry name" value="Beta-gal/glucu_dom_sf"/>
</dbReference>
<dbReference type="SUPFAM" id="SSF51445">
    <property type="entry name" value="(Trans)glycosidases"/>
    <property type="match status" value="1"/>
</dbReference>
<dbReference type="AlphaFoldDB" id="A0A6I2MTS1"/>
<dbReference type="Gene3D" id="3.20.20.80">
    <property type="entry name" value="Glycosidases"/>
    <property type="match status" value="1"/>
</dbReference>
<dbReference type="InterPro" id="IPR050347">
    <property type="entry name" value="Bact_Beta-galactosidase"/>
</dbReference>
<dbReference type="Pfam" id="PF02836">
    <property type="entry name" value="Glyco_hydro_2_C"/>
    <property type="match status" value="1"/>
</dbReference>
<evidence type="ECO:0000313" key="10">
    <source>
        <dbReference type="Proteomes" id="UP000443153"/>
    </source>
</evidence>
<dbReference type="RefSeq" id="WP_154367012.1">
    <property type="nucleotide sequence ID" value="NZ_WKJH01000018.1"/>
</dbReference>
<sequence>MYNQNIPIVFLLFILLYSNAKAQSKVYLSGKDAETAIDWDFKISEGRNSGFWTTIPVPSNWETEGFGYYLYGMDKMVGEKPSIGYYRHSFDFSKNQKKRYFIVFQGAMTDTNIKLNQNQVGFHQGGFTEFKFEITDYLKDGKNELKVKVNSSSSNESLVKAERYADFWLFSGIFRPVFIQEVPAEFIEHVAIDAQMTGDFTMDVFTNGIKNAKSVVAQIYDVDHNKVGEEFKANITDNKTTLQSSFSNIKQWSHEFPNLYTVEIKLKNKKEVLHTYKQKFGFRTFEVRDHDGFYLNNKRLLLKSANMHSFRPETGRTLSRSNMEENVRLMQDLNFNCVRPCHYPPDSYFFDLCDSLGILSLDETTGWVKPLDTKTGAQIVEEIVTRDVNHPSIILWSNGNHNAHNPELDSVFHQWDIQKRRPLKNAPKNGNIFEGYTPDWDIVNTTYYPNYETVKRALFKEDHIYLPNETLHALYDGGGAANLKTYWDLFEKSKVGGGITIWALFDEGLMRTDNGYVADNQGAKAADGIVGPHGEKDGSFYAIREIWSPISISDENIGDDFSGELNVHNKFTFTNLNQCNIEWKLINFANPDGTPNGHRTVASGKINTDIRAGEKGKLSLNLPSSFVNNDALAIQVYDTKGNLVYDKRLPISTSKRPTFRASINIPFKQSKNEPFTFQRQNTLLKFDGNSGVLLSVTDKGKPTSIRNFPFLTFEQADTSLVTYTNNSSKANATQIGGNWLIETKDSKGFDYIKWTLKTNGEILLDYAYTLDSGKYNYTGIGVEINADELLRKRWLGEGPERIWKNRKEGGSLDVYAVEKQVNIPGLVYNPPSFEGCFAPWDWAVFYLKNNLNIGFQNKTDVILGVLNPINAKDAKRAIWSYPKKEGLFFFDHISAVGSKWKPATEFGPDAQPNNIDGQIKGSVSMYINWNKTDIKAKRTDIELE</sequence>
<evidence type="ECO:0000256" key="5">
    <source>
        <dbReference type="ARBA" id="ARBA00023295"/>
    </source>
</evidence>
<dbReference type="Pfam" id="PF02837">
    <property type="entry name" value="Glyco_hydro_2_N"/>
    <property type="match status" value="1"/>
</dbReference>
<feature type="domain" description="Glycoside hydrolase family 2 immunoglobulin-like beta-sandwich" evidence="6">
    <location>
        <begin position="190"/>
        <end position="283"/>
    </location>
</feature>
<evidence type="ECO:0000256" key="3">
    <source>
        <dbReference type="ARBA" id="ARBA00012756"/>
    </source>
</evidence>
<evidence type="ECO:0000256" key="1">
    <source>
        <dbReference type="ARBA" id="ARBA00001412"/>
    </source>
</evidence>
<protein>
    <recommendedName>
        <fullName evidence="3">beta-galactosidase</fullName>
        <ecNumber evidence="3">3.2.1.23</ecNumber>
    </recommendedName>
</protein>
<dbReference type="Gene3D" id="2.60.40.10">
    <property type="entry name" value="Immunoglobulins"/>
    <property type="match status" value="2"/>
</dbReference>
<dbReference type="EC" id="3.2.1.23" evidence="3"/>
<organism evidence="9 10">
    <name type="scientific">Maribacter luteus</name>
    <dbReference type="NCBI Taxonomy" id="2594478"/>
    <lineage>
        <taxon>Bacteria</taxon>
        <taxon>Pseudomonadati</taxon>
        <taxon>Bacteroidota</taxon>
        <taxon>Flavobacteriia</taxon>
        <taxon>Flavobacteriales</taxon>
        <taxon>Flavobacteriaceae</taxon>
        <taxon>Maribacter</taxon>
    </lineage>
</organism>
<dbReference type="Pfam" id="PF00703">
    <property type="entry name" value="Glyco_hydro_2"/>
    <property type="match status" value="1"/>
</dbReference>
<dbReference type="EMBL" id="WKJH01000018">
    <property type="protein sequence ID" value="MRX64796.1"/>
    <property type="molecule type" value="Genomic_DNA"/>
</dbReference>
<feature type="domain" description="Glycoside hydrolase family 2 catalytic" evidence="7">
    <location>
        <begin position="286"/>
        <end position="514"/>
    </location>
</feature>
<evidence type="ECO:0000313" key="9">
    <source>
        <dbReference type="EMBL" id="MRX64796.1"/>
    </source>
</evidence>
<dbReference type="OrthoDB" id="9801077at2"/>
<proteinExistence type="inferred from homology"/>
<keyword evidence="10" id="KW-1185">Reference proteome</keyword>